<dbReference type="EMBL" id="FTOG01000002">
    <property type="protein sequence ID" value="SIS51625.1"/>
    <property type="molecule type" value="Genomic_DNA"/>
</dbReference>
<dbReference type="GO" id="GO:0043137">
    <property type="term" value="P:DNA replication, removal of RNA primer"/>
    <property type="evidence" value="ECO:0007669"/>
    <property type="project" value="TreeGrafter"/>
</dbReference>
<feature type="binding site" evidence="10">
    <location>
        <position position="24"/>
    </location>
    <ligand>
        <name>Mg(2+)</name>
        <dbReference type="ChEBI" id="CHEBI:18420"/>
        <label>1</label>
    </ligand>
</feature>
<gene>
    <name evidence="10" type="primary">rnhA</name>
    <name evidence="12" type="ORF">SAMN05421580_10275</name>
</gene>
<comment type="subunit">
    <text evidence="3 10">Monomer.</text>
</comment>
<evidence type="ECO:0000256" key="6">
    <source>
        <dbReference type="ARBA" id="ARBA00022723"/>
    </source>
</evidence>
<feature type="binding site" evidence="10">
    <location>
        <position position="24"/>
    </location>
    <ligand>
        <name>Mg(2+)</name>
        <dbReference type="ChEBI" id="CHEBI:18420"/>
        <label>2</label>
    </ligand>
</feature>
<comment type="catalytic activity">
    <reaction evidence="1 10">
        <text>Endonucleolytic cleavage to 5'-phosphomonoester.</text>
        <dbReference type="EC" id="3.1.26.4"/>
    </reaction>
</comment>
<evidence type="ECO:0000256" key="7">
    <source>
        <dbReference type="ARBA" id="ARBA00022759"/>
    </source>
</evidence>
<dbReference type="GO" id="GO:0003676">
    <property type="term" value="F:nucleic acid binding"/>
    <property type="evidence" value="ECO:0007669"/>
    <property type="project" value="InterPro"/>
</dbReference>
<evidence type="ECO:0000313" key="13">
    <source>
        <dbReference type="Proteomes" id="UP000186221"/>
    </source>
</evidence>
<dbReference type="InterPro" id="IPR002156">
    <property type="entry name" value="RNaseH_domain"/>
</dbReference>
<dbReference type="RefSeq" id="WP_076483683.1">
    <property type="nucleotide sequence ID" value="NZ_FTOG01000002.1"/>
</dbReference>
<evidence type="ECO:0000256" key="9">
    <source>
        <dbReference type="ARBA" id="ARBA00022842"/>
    </source>
</evidence>
<evidence type="ECO:0000256" key="3">
    <source>
        <dbReference type="ARBA" id="ARBA00011245"/>
    </source>
</evidence>
<dbReference type="InterPro" id="IPR012337">
    <property type="entry name" value="RNaseH-like_sf"/>
</dbReference>
<evidence type="ECO:0000259" key="11">
    <source>
        <dbReference type="PROSITE" id="PS50879"/>
    </source>
</evidence>
<dbReference type="Proteomes" id="UP000186221">
    <property type="component" value="Unassembled WGS sequence"/>
</dbReference>
<keyword evidence="9 10" id="KW-0460">Magnesium</keyword>
<comment type="similarity">
    <text evidence="2 10">Belongs to the RNase H family.</text>
</comment>
<dbReference type="GO" id="GO:0004523">
    <property type="term" value="F:RNA-DNA hybrid ribonuclease activity"/>
    <property type="evidence" value="ECO:0007669"/>
    <property type="project" value="UniProtKB-UniRule"/>
</dbReference>
<dbReference type="Pfam" id="PF00075">
    <property type="entry name" value="RNase_H"/>
    <property type="match status" value="1"/>
</dbReference>
<dbReference type="InterPro" id="IPR036397">
    <property type="entry name" value="RNaseH_sf"/>
</dbReference>
<evidence type="ECO:0000256" key="10">
    <source>
        <dbReference type="HAMAP-Rule" id="MF_00042"/>
    </source>
</evidence>
<keyword evidence="10" id="KW-0963">Cytoplasm</keyword>
<evidence type="ECO:0000256" key="2">
    <source>
        <dbReference type="ARBA" id="ARBA00005300"/>
    </source>
</evidence>
<feature type="domain" description="RNase H type-1" evidence="11">
    <location>
        <begin position="15"/>
        <end position="164"/>
    </location>
</feature>
<reference evidence="13" key="1">
    <citation type="submission" date="2017-01" db="EMBL/GenBank/DDBJ databases">
        <authorList>
            <person name="Varghese N."/>
            <person name="Submissions S."/>
        </authorList>
    </citation>
    <scope>NUCLEOTIDE SEQUENCE [LARGE SCALE GENOMIC DNA]</scope>
    <source>
        <strain evidence="13">DSM 19945</strain>
    </source>
</reference>
<dbReference type="AlphaFoldDB" id="A0A1N7JQN6"/>
<keyword evidence="6 10" id="KW-0479">Metal-binding</keyword>
<dbReference type="PROSITE" id="PS50879">
    <property type="entry name" value="RNASE_H_1"/>
    <property type="match status" value="1"/>
</dbReference>
<dbReference type="CDD" id="cd09278">
    <property type="entry name" value="RNase_HI_prokaryote_like"/>
    <property type="match status" value="1"/>
</dbReference>
<keyword evidence="5 10" id="KW-0540">Nuclease</keyword>
<sequence>MNMQNITAGALPQDSQTRIEIYPDGSAVGNPGPGGYGAIILRRTAAGDIVKQMERGGRDLNTTNIRMEMTAACVALESLGKVTDEPITVFSDANIVPNGMNDWLPGWKAKGWMTASKKPVKNRDLWERLEAAAAGRNVTFTWLRGHNGNPFNEAADTRAYREARGAEAALARERGY</sequence>
<dbReference type="InterPro" id="IPR022892">
    <property type="entry name" value="RNaseHI"/>
</dbReference>
<keyword evidence="13" id="KW-1185">Reference proteome</keyword>
<comment type="function">
    <text evidence="10">Endonuclease that specifically degrades the RNA of RNA-DNA hybrids.</text>
</comment>
<proteinExistence type="inferred from homology"/>
<dbReference type="GO" id="GO:0000287">
    <property type="term" value="F:magnesium ion binding"/>
    <property type="evidence" value="ECO:0007669"/>
    <property type="project" value="UniProtKB-UniRule"/>
</dbReference>
<evidence type="ECO:0000256" key="8">
    <source>
        <dbReference type="ARBA" id="ARBA00022801"/>
    </source>
</evidence>
<keyword evidence="7 10" id="KW-0255">Endonuclease</keyword>
<feature type="binding site" evidence="10">
    <location>
        <position position="92"/>
    </location>
    <ligand>
        <name>Mg(2+)</name>
        <dbReference type="ChEBI" id="CHEBI:18420"/>
        <label>1</label>
    </ligand>
</feature>
<evidence type="ECO:0000313" key="12">
    <source>
        <dbReference type="EMBL" id="SIS51625.1"/>
    </source>
</evidence>
<dbReference type="PANTHER" id="PTHR10642:SF26">
    <property type="entry name" value="RIBONUCLEASE H1"/>
    <property type="match status" value="1"/>
</dbReference>
<dbReference type="GO" id="GO:0005737">
    <property type="term" value="C:cytoplasm"/>
    <property type="evidence" value="ECO:0007669"/>
    <property type="project" value="UniProtKB-SubCell"/>
</dbReference>
<dbReference type="Gene3D" id="3.30.420.10">
    <property type="entry name" value="Ribonuclease H-like superfamily/Ribonuclease H"/>
    <property type="match status" value="1"/>
</dbReference>
<dbReference type="SUPFAM" id="SSF53098">
    <property type="entry name" value="Ribonuclease H-like"/>
    <property type="match status" value="1"/>
</dbReference>
<protein>
    <recommendedName>
        <fullName evidence="4 10">Ribonuclease H</fullName>
        <shortName evidence="10">RNase H</shortName>
        <ecNumber evidence="4 10">3.1.26.4</ecNumber>
    </recommendedName>
</protein>
<feature type="binding site" evidence="10">
    <location>
        <position position="156"/>
    </location>
    <ligand>
        <name>Mg(2+)</name>
        <dbReference type="ChEBI" id="CHEBI:18420"/>
        <label>2</label>
    </ligand>
</feature>
<keyword evidence="8 10" id="KW-0378">Hydrolase</keyword>
<accession>A0A1N7JQN6</accession>
<dbReference type="HAMAP" id="MF_00042">
    <property type="entry name" value="RNase_H"/>
    <property type="match status" value="1"/>
</dbReference>
<comment type="subcellular location">
    <subcellularLocation>
        <location evidence="10">Cytoplasm</location>
    </subcellularLocation>
</comment>
<name>A0A1N7JQN6_9RHOB</name>
<evidence type="ECO:0000256" key="5">
    <source>
        <dbReference type="ARBA" id="ARBA00022722"/>
    </source>
</evidence>
<feature type="binding site" evidence="10">
    <location>
        <position position="68"/>
    </location>
    <ligand>
        <name>Mg(2+)</name>
        <dbReference type="ChEBI" id="CHEBI:18420"/>
        <label>1</label>
    </ligand>
</feature>
<dbReference type="PANTHER" id="PTHR10642">
    <property type="entry name" value="RIBONUCLEASE H1"/>
    <property type="match status" value="1"/>
</dbReference>
<dbReference type="EC" id="3.1.26.4" evidence="4 10"/>
<dbReference type="InterPro" id="IPR050092">
    <property type="entry name" value="RNase_H"/>
</dbReference>
<dbReference type="STRING" id="453582.SAMN05421580_10275"/>
<comment type="cofactor">
    <cofactor evidence="10">
        <name>Mg(2+)</name>
        <dbReference type="ChEBI" id="CHEBI:18420"/>
    </cofactor>
    <text evidence="10">Binds 1 Mg(2+) ion per subunit. May bind a second metal ion at a regulatory site, or after substrate binding.</text>
</comment>
<evidence type="ECO:0000256" key="4">
    <source>
        <dbReference type="ARBA" id="ARBA00012180"/>
    </source>
</evidence>
<organism evidence="12 13">
    <name type="scientific">Rhodobacter aestuarii</name>
    <dbReference type="NCBI Taxonomy" id="453582"/>
    <lineage>
        <taxon>Bacteria</taxon>
        <taxon>Pseudomonadati</taxon>
        <taxon>Pseudomonadota</taxon>
        <taxon>Alphaproteobacteria</taxon>
        <taxon>Rhodobacterales</taxon>
        <taxon>Rhodobacter group</taxon>
        <taxon>Rhodobacter</taxon>
    </lineage>
</organism>
<evidence type="ECO:0000256" key="1">
    <source>
        <dbReference type="ARBA" id="ARBA00000077"/>
    </source>
</evidence>